<feature type="domain" description="RagB/SusD" evidence="6">
    <location>
        <begin position="359"/>
        <end position="470"/>
    </location>
</feature>
<dbReference type="Pfam" id="PF14322">
    <property type="entry name" value="SusD-like_3"/>
    <property type="match status" value="1"/>
</dbReference>
<dbReference type="PROSITE" id="PS51257">
    <property type="entry name" value="PROKAR_LIPOPROTEIN"/>
    <property type="match status" value="1"/>
</dbReference>
<evidence type="ECO:0000256" key="3">
    <source>
        <dbReference type="ARBA" id="ARBA00022729"/>
    </source>
</evidence>
<dbReference type="InterPro" id="IPR012944">
    <property type="entry name" value="SusD_RagB_dom"/>
</dbReference>
<keyword evidence="4" id="KW-0472">Membrane</keyword>
<dbReference type="Proteomes" id="UP001549749">
    <property type="component" value="Unassembled WGS sequence"/>
</dbReference>
<dbReference type="SUPFAM" id="SSF48452">
    <property type="entry name" value="TPR-like"/>
    <property type="match status" value="1"/>
</dbReference>
<name>A0ABV2TCI8_9BACT</name>
<evidence type="ECO:0000259" key="7">
    <source>
        <dbReference type="Pfam" id="PF14322"/>
    </source>
</evidence>
<keyword evidence="5" id="KW-0998">Cell outer membrane</keyword>
<dbReference type="Pfam" id="PF07980">
    <property type="entry name" value="SusD_RagB"/>
    <property type="match status" value="1"/>
</dbReference>
<evidence type="ECO:0000259" key="6">
    <source>
        <dbReference type="Pfam" id="PF07980"/>
    </source>
</evidence>
<evidence type="ECO:0000256" key="1">
    <source>
        <dbReference type="ARBA" id="ARBA00004442"/>
    </source>
</evidence>
<reference evidence="8 9" key="1">
    <citation type="submission" date="2024-06" db="EMBL/GenBank/DDBJ databases">
        <title>Chitinophaga defluvii sp. nov., isolated from municipal sewage.</title>
        <authorList>
            <person name="Zhang L."/>
        </authorList>
    </citation>
    <scope>NUCLEOTIDE SEQUENCE [LARGE SCALE GENOMIC DNA]</scope>
    <source>
        <strain evidence="8 9">H8</strain>
    </source>
</reference>
<keyword evidence="9" id="KW-1185">Reference proteome</keyword>
<dbReference type="Gene3D" id="1.25.40.390">
    <property type="match status" value="1"/>
</dbReference>
<feature type="domain" description="SusD-like N-terminal" evidence="7">
    <location>
        <begin position="93"/>
        <end position="234"/>
    </location>
</feature>
<evidence type="ECO:0000256" key="4">
    <source>
        <dbReference type="ARBA" id="ARBA00023136"/>
    </source>
</evidence>
<protein>
    <submittedName>
        <fullName evidence="8">RagB/SusD family nutrient uptake outer membrane protein</fullName>
    </submittedName>
</protein>
<dbReference type="EMBL" id="JBEXAC010000002">
    <property type="protein sequence ID" value="MET7000752.1"/>
    <property type="molecule type" value="Genomic_DNA"/>
</dbReference>
<organism evidence="8 9">
    <name type="scientific">Chitinophaga defluvii</name>
    <dbReference type="NCBI Taxonomy" id="3163343"/>
    <lineage>
        <taxon>Bacteria</taxon>
        <taxon>Pseudomonadati</taxon>
        <taxon>Bacteroidota</taxon>
        <taxon>Chitinophagia</taxon>
        <taxon>Chitinophagales</taxon>
        <taxon>Chitinophagaceae</taxon>
        <taxon>Chitinophaga</taxon>
    </lineage>
</organism>
<proteinExistence type="inferred from homology"/>
<accession>A0ABV2TCI8</accession>
<comment type="similarity">
    <text evidence="2">Belongs to the SusD family.</text>
</comment>
<comment type="caution">
    <text evidence="8">The sequence shown here is derived from an EMBL/GenBank/DDBJ whole genome shotgun (WGS) entry which is preliminary data.</text>
</comment>
<dbReference type="RefSeq" id="WP_354663305.1">
    <property type="nucleotide sequence ID" value="NZ_JBEXAC010000002.1"/>
</dbReference>
<evidence type="ECO:0000313" key="9">
    <source>
        <dbReference type="Proteomes" id="UP001549749"/>
    </source>
</evidence>
<evidence type="ECO:0000313" key="8">
    <source>
        <dbReference type="EMBL" id="MET7000752.1"/>
    </source>
</evidence>
<keyword evidence="3" id="KW-0732">Signal</keyword>
<dbReference type="InterPro" id="IPR033985">
    <property type="entry name" value="SusD-like_N"/>
</dbReference>
<dbReference type="InterPro" id="IPR011990">
    <property type="entry name" value="TPR-like_helical_dom_sf"/>
</dbReference>
<evidence type="ECO:0000256" key="2">
    <source>
        <dbReference type="ARBA" id="ARBA00006275"/>
    </source>
</evidence>
<sequence length="506" mass="57613">MNRQFFCFVALLLCTTLSGCKKFLNIKPLDRLAGNAFWQSRGDVESYVSNIYGQFRDKIQSTSFIPGAGELRSGMLKMSENTNTSARRYIDLLGQNLVKEVMPEGEVWNQWGFNFPSMTQWKEFYRVIQSANVCVFELGKRTIPGLSSSDVKRYQAEAVFMRCLTYLFMVRVWGDVPYYTDAYENQALGREDMKKVISNCIADLAAVKDDLPWTYGDPAFRAVRASRGSAIALLMYMNLWNAGFDKANKEAYYTHAATLGKELVESGVHHLLPLKDFNILFKGRSPEGLLEVAQSSNYGETLSAVSPFSDLVLRYPNKRPLAGHEVSYGYFRAEFLRVLYPDGQSDLRKDYWFDQYMYSNSGMFQFLKFTNIYAIGEQDVNPDDNVIIFRYAGAILWMAEALAELGKDGEAKTALNMVRERAGVQPYSGVGGPALKEAIFIEEAKELMGEGLYYYDLLRTGRVLDSKWCNKPLTPDQFNRGGWTWPLSPSVQNNNAKIKLNEYWIQ</sequence>
<comment type="subcellular location">
    <subcellularLocation>
        <location evidence="1">Cell outer membrane</location>
    </subcellularLocation>
</comment>
<dbReference type="CDD" id="cd08977">
    <property type="entry name" value="SusD"/>
    <property type="match status" value="1"/>
</dbReference>
<evidence type="ECO:0000256" key="5">
    <source>
        <dbReference type="ARBA" id="ARBA00023237"/>
    </source>
</evidence>
<gene>
    <name evidence="8" type="ORF">ABR189_25440</name>
</gene>